<dbReference type="Pfam" id="PF00040">
    <property type="entry name" value="fn2"/>
    <property type="match status" value="1"/>
</dbReference>
<sequence length="3899" mass="448192">MPAARLRLRAGRLLLLLLLLLGGRGAAALGRDAVPSLRNRGIFIIQSENSSLCIKVDRAGLVLEDCAQLSEEMLWKWVSNRRLFNTGSSTCLGLNISKPEQPLTMLECDSTQYSLWWNCDGKELVGVSEYKLAVENSKHIVAKKKSTFQWKQYMSYDEDLCEHPFQETYTLLGNSFGFPCVFPFKYNNKWYYECTRDGKESEWCATTTHYEQDEKWGFCPNAGSGCDIFWKKNPTTHVCYQFNLASVLSWREARAACQLQGGDLLSVTSPEEQNYIRQLNSTDMMLWMGLNRLDEDAGWQWSDGAPLMFVNWRANVSDNRFKENHCAVINPRLKYGWNSYLCESGLPFVCKKYLNKTEHETLDTWKYYATRCDAGWYPHNRNCYRLHKEEKSWNDASLSCQRQNSRLISISSMADEELLLNLLESENVTEAWIGLYSNNTPIVFEWSDSTPVKFSNWHRQEPNTFQRTGQLCVSAQGPEGHWRIKKCEDKSFFICKKAGEFNSVSPELESSCPEGWERHGGYCYKIDSTPRSFEHASSGYFCPSALVSVTNRFEQAFINSMIRSMAESERTSIWIGLQDLNNTGEYLWLSTAGKNRSVSYTNWSKYQPRHSGGCVAMRGQQPVGYWEVKSCKNFKAMSLCKQKINSYEEPELTFQKYSSSCYFGWESEPNLLNCYKIFHNEKVLMRRTWDEAETLCRDFGAHLASFSHIYEETFLNNLLYTIFDRTEERQFWIGFNKRNALSGGTWQWSDRTPVVSSFLEDKYVEDDSRNCGVFRVNRTVFPAHCNEKREWICKIPKGVKPMSPVWYTAELPWSYYQGAEYLFHVSPAAWETCKFVCGWLHGGLAIINSSGEQTFIQNKIRKLSNSDVHWWIGLHTENLSEEFRWRDESPVTYQNWDEGREGDLQKPGKRCGFISSQTGLWGDENCTVSLPCICKRKIPKKIEKEIPKDPNQQGVCPKGWLHFGFKCFLIQIPKDPEHLRNWYSAQEFCSNYDGSLAVLEDELEQAFITMNLYGWKTSVWIGFQSDDYEKQLNENPQMYSNWSPVEVVDREHFNIQDQLPLCTLVSNNPNFYFTGKWYLENCQKNYGFVCQKTQDVSRHVINASDMYPVPDTLEYGNRMYKLISGNFTWSSALQACMANSAELVSITDQYHQAFLTVIVNRLGYSHWIGLFTSDNGLNFEWSDGTRSLFTFWEDNESQAFGSCVYIDTSGHWKSANCEQFLQGAVCHVPPKKKLNAYKGLCSEKTVPWIKFKNSCYSFSTVLQGMSFDTAYEVCKNQGSNLLTIQDEDENAFILEELHSFGYSVQTVWLNILLVTDNETVSWFDGSPLNYSNWGIREPEFDNLKGNFCISLRTTDGVWQLSPCREKRGFVCKMDAGTDTTESSEKASYSGLVALAVLVTLVMLAAISLFLWCLHKENNQLFRRILWVRNAYLPQINSDSPALEESILISDFEKKPAYELALKFGLEFRSSEIYSKDYGEDFFFSSSKMNNYFRHGIPSAFIKNIFRQYLFEEQTPVINLSEADDFPFSVHTKVLRKKMNFADLLLCRLMVVKEQLSVVKQMFSSGYFTVDSVSFPPSLKAAAKGCSCCSVSQFPCFKRSPILSLIRVCGDCVFIADLDDIGTLLRGEALVAPKSSAQALHWLILCEDSWLQAPFRLCDWTRPGHSTPSPRCSLGGVSLSQGKGEDAPKRVCKRCCKEVGARAPTARMVDGIMALIYRYSPSLLLMPCSKVVSKLVKLNHPIHLLQQPVGHRHPTCPGYLKYKSRLEDVKVQNHYIKNTKEEGYMQKMKTFFSFTFVSLMLFFHLRLVSHCHSPDPRHIESVKRKLAHFQEESLLTLKKKDSILKTLIDGIHSSSQDFRRWRTLMLCSSSFRKFSSTEAHRDPSRGQSQTNTQRKTFLATSKHAICPSFKIIAGGRREKQKLPSSEALRSSPYSHEMLRLTSGEFLLPIVCVETLKLCSALPENELFLTPFFLNLIFQIAPALAAICCSEVSSRREHLLTCSQLVLAMYMFLLLFSVTSYSHPQTFLTNSYFSRAVPSPPAHPRKENCNFSSRSLPRAWHAAPRPEGIEGRSGVYIIRTVSNILLHFKFKDHATILSAFPVFLRAFHLHFFLFLSQHPPPLLFLFFSLPPRLFPSSPLSRFRSRRAGPASPEPRGPLSSWQQVTRAGRPMGRRRGAAGAALGHGRPGSAAAPRSLRAAGTGTMAGAGRCLRACGLAWFLLCCAARRDPAGNDGFTIRHDKQNKCIQVKNSLIVIDDCRDTREALWKWVSQNRLFHLGSKQCLGLDIFTKSLSRLKMVDCNSELMLWWRCADASIVVIYVGIPTMKFIPKMATLMCGIMTAFRMKRTQEGNEDGCHDVWEHDPGSENCYQFNTQSALSWKEAYLSCQRQGGDLLSIQNASELSYIQGKDDIAEIFWIGLNQLDVSGGWQWSDHKPLNFLNWHPDMQSLSPLDGTSCVVMNAASGQWQSYHCGTQLPYACKKSLNEVSSIPEFWRHLDTRCDPGWLPHDGFCYMLINNQAPWSTADELCRANKSNLISIHSLADVELVVTRLHNDAKEEMWMGLKNDDVPTLFKWSDHSPVVFTYWDQNEPKVPFNSTPNCVSYSGKLGQWRVKSCEEELKYVCKKKGEILNETKSDESCSLEEGWERHGNYCYRIDKKEVSFGAQCNLTVMNRFEQEFINSLIRKHTKVEEKYFWTGLQDISQSGIYSWGTVNGETPEAVTYTNWNSMQPEFSGGCVAMSSGNSLGKWETKDCKTTKAFSVCKKYIGKPMEPEVLPKPTDPCPPGWHNGSGLACYKFFHSERVLRTRTWEEAERFCEALGGHLPSFSRSEEVKALHSILRKIISNDRWVWIGMNKRSPDSLGTWQWSDNKPVTSVVMPLDYLEDEYDTRDCAALKVSFKFLNNACAVLTQFSVSTCMQTSQFSRRSFWRFYFHEGRDLEFYFRPFDCEAKLEWVCQITKGSTPKTPEWYIPDEIGIHGAPLVVDGAELWFVPDKNLSYQEAIFYCQKNDSDLASIESYPKLRTILSQIEKLSNSEQKWWLKFIDYGYSYHSPLQLFPRFHDRLLRDCWYISRKNWYRDYPVNCNVKLPFICEKNNASLLEKHDPSYRPVRGGCPKGWHQFRNKCFLKMKPEHLTFNAANEKCVTFGGSLPSISDQADQDYITSLLPGLPKDIWIGLQFLFSTRENKWIDESRLLYSNFHPLLTGRLRKIPLDLFDEEFNNQCGVILNDPKSQYVGTWNFTACADRHFLGICQRSVGTADNQTEQVINETLSYQNVQYMLILKNLSWNDAMAACINNKMQLVSITDQFQQAFLAVQAALHNYPLWTGLFSRDGGKHYGWLDGKHVSFSRWSEDDEETNEECVFLDTDGFWRTSDCFSENRGAICYASEKKTEKEQVTQVKCPHKIKNTPWISFRNNCYTFMITKNRWRELKPQEAHHLCRNMNPEAYVLSVRDEEENNFVTEQLHSFSGLALWVWLGVIYDDSDKILKWYDETHLTYNNWRLGRPIITKNSFFAGVNLDGFWDIYNYSQSWHANHYNMYSILACKIERGHQQHKPPLPDTIPHGNRMYRILQKKLTWYEALRLCQQNNSDLASVHSESEQLFLEDIVKQDGYPLWLGLSIHDGSKTNFEWSDGSDFDYSPWELENSNTTENCVLLDTKGFWNRTKCTNVAEGAICYSPRNKRKLEPKQASRASGCPQSSGSLHWEQYRDHCYAFDMAFYNFSVYNVEEAKRICQKLNPSATLLTIVDAEENAFVSTHIKEHDLITKNVWLGLDQGFKGQSLNWLDGSSVNYVNWENKTAEANEKCSVILSTTGMWSKVDCARSRSRVVCKAPLETVFRNFGFLDKVCVEIMEMQFTKESIKYLCPSKSLLLLFSHKIAFRDKLSRNLLLLALTVCLVGEEEN</sequence>
<evidence type="ECO:0000256" key="10">
    <source>
        <dbReference type="ARBA" id="ARBA00022989"/>
    </source>
</evidence>
<dbReference type="Pfam" id="PF00059">
    <property type="entry name" value="Lectin_C"/>
    <property type="match status" value="18"/>
</dbReference>
<feature type="transmembrane region" description="Helical" evidence="21">
    <location>
        <begin position="1388"/>
        <end position="1413"/>
    </location>
</feature>
<feature type="signal peptide" evidence="22">
    <location>
        <begin position="1"/>
        <end position="28"/>
    </location>
</feature>
<dbReference type="EMBL" id="JADDUC020000008">
    <property type="protein sequence ID" value="KAI1237222.1"/>
    <property type="molecule type" value="Genomic_DNA"/>
</dbReference>
<dbReference type="FunFam" id="3.10.100.10:FF:000049">
    <property type="entry name" value="Lymphocyte antigen 75 variant"/>
    <property type="match status" value="1"/>
</dbReference>
<comment type="caution">
    <text evidence="19">Lacks conserved residue(s) required for the propagation of feature annotation.</text>
</comment>
<evidence type="ECO:0000256" key="21">
    <source>
        <dbReference type="SAM" id="Phobius"/>
    </source>
</evidence>
<evidence type="ECO:0000256" key="14">
    <source>
        <dbReference type="ARBA" id="ARBA00023180"/>
    </source>
</evidence>
<feature type="domain" description="C-type lectin" evidence="23">
    <location>
        <begin position="379"/>
        <end position="496"/>
    </location>
</feature>
<dbReference type="Gene3D" id="2.80.10.50">
    <property type="match status" value="2"/>
</dbReference>
<keyword evidence="12" id="KW-1015">Disulfide bond</keyword>
<dbReference type="InterPro" id="IPR036943">
    <property type="entry name" value="FN_type2_sf"/>
</dbReference>
<evidence type="ECO:0000259" key="24">
    <source>
        <dbReference type="PROSITE" id="PS51092"/>
    </source>
</evidence>
<feature type="domain" description="C-type lectin" evidence="23">
    <location>
        <begin position="963"/>
        <end position="1091"/>
    </location>
</feature>
<feature type="domain" description="C-type lectin" evidence="23">
    <location>
        <begin position="2788"/>
        <end position="2903"/>
    </location>
</feature>
<evidence type="ECO:0000256" key="7">
    <source>
        <dbReference type="ARBA" id="ARBA00022729"/>
    </source>
</evidence>
<dbReference type="Proteomes" id="UP000618051">
    <property type="component" value="Unassembled WGS sequence"/>
</dbReference>
<feature type="region of interest" description="Disordered" evidence="20">
    <location>
        <begin position="2142"/>
        <end position="2193"/>
    </location>
</feature>
<dbReference type="PANTHER" id="PTHR22803">
    <property type="entry name" value="MANNOSE, PHOSPHOLIPASE, LECTIN RECEPTOR RELATED"/>
    <property type="match status" value="1"/>
</dbReference>
<feature type="domain" description="C-type lectin" evidence="23">
    <location>
        <begin position="3118"/>
        <end position="3240"/>
    </location>
</feature>
<feature type="domain" description="C-type lectin" evidence="23">
    <location>
        <begin position="2643"/>
        <end position="2757"/>
    </location>
</feature>
<evidence type="ECO:0000256" key="5">
    <source>
        <dbReference type="ARBA" id="ARBA00022583"/>
    </source>
</evidence>
<dbReference type="FunFam" id="3.10.100.10:FF:000100">
    <property type="entry name" value="Lymphocyte antigen 75"/>
    <property type="match status" value="1"/>
</dbReference>
<dbReference type="PROSITE" id="PS50041">
    <property type="entry name" value="C_TYPE_LECTIN_2"/>
    <property type="match status" value="17"/>
</dbReference>
<feature type="domain" description="Fibronectin type-II" evidence="24">
    <location>
        <begin position="175"/>
        <end position="221"/>
    </location>
</feature>
<dbReference type="FunFam" id="2.10.10.10:FF:000001">
    <property type="entry name" value="Fibronectin 1a isoform 1"/>
    <property type="match status" value="1"/>
</dbReference>
<dbReference type="FunFam" id="3.10.100.10:FF:000063">
    <property type="entry name" value="Lymphocyte antigen 75"/>
    <property type="match status" value="1"/>
</dbReference>
<dbReference type="SUPFAM" id="SSF57440">
    <property type="entry name" value="Kringle-like"/>
    <property type="match status" value="1"/>
</dbReference>
<comment type="subcellular location">
    <subcellularLocation>
        <location evidence="1">Cell membrane</location>
        <topology evidence="1">Single-pass type I membrane protein</topology>
    </subcellularLocation>
    <subcellularLocation>
        <location evidence="2">Secreted</location>
    </subcellularLocation>
</comment>
<proteinExistence type="predicted"/>
<dbReference type="CDD" id="cd00062">
    <property type="entry name" value="FN2"/>
    <property type="match status" value="1"/>
</dbReference>
<feature type="domain" description="C-type lectin" evidence="23">
    <location>
        <begin position="3410"/>
        <end position="3520"/>
    </location>
</feature>
<dbReference type="FunFam" id="3.10.100.10:FF:000038">
    <property type="entry name" value="Secretory phospholipase A2 receptor"/>
    <property type="match status" value="1"/>
</dbReference>
<organism evidence="25">
    <name type="scientific">Lamprotornis superbus</name>
    <dbReference type="NCBI Taxonomy" id="245042"/>
    <lineage>
        <taxon>Eukaryota</taxon>
        <taxon>Metazoa</taxon>
        <taxon>Chordata</taxon>
        <taxon>Craniata</taxon>
        <taxon>Vertebrata</taxon>
        <taxon>Euteleostomi</taxon>
        <taxon>Archelosauria</taxon>
        <taxon>Archosauria</taxon>
        <taxon>Dinosauria</taxon>
        <taxon>Saurischia</taxon>
        <taxon>Theropoda</taxon>
        <taxon>Coelurosauria</taxon>
        <taxon>Aves</taxon>
        <taxon>Neognathae</taxon>
        <taxon>Neoaves</taxon>
        <taxon>Telluraves</taxon>
        <taxon>Australaves</taxon>
        <taxon>Passeriformes</taxon>
        <taxon>Sturnidae</taxon>
        <taxon>Lamprotornis</taxon>
    </lineage>
</organism>
<keyword evidence="9" id="KW-0677">Repeat</keyword>
<evidence type="ECO:0000256" key="8">
    <source>
        <dbReference type="ARBA" id="ARBA00022734"/>
    </source>
</evidence>
<evidence type="ECO:0000256" key="17">
    <source>
        <dbReference type="ARBA" id="ARBA00044310"/>
    </source>
</evidence>
<dbReference type="EMBL" id="JADDUC010000013">
    <property type="protein sequence ID" value="KAG0128679.1"/>
    <property type="molecule type" value="Genomic_DNA"/>
</dbReference>
<reference evidence="25" key="1">
    <citation type="submission" date="2020-10" db="EMBL/GenBank/DDBJ databases">
        <title>Feather gene expression reveals the developmental basis of iridescence in African starlings.</title>
        <authorList>
            <person name="Rubenstein D.R."/>
        </authorList>
    </citation>
    <scope>NUCLEOTIDE SEQUENCE</scope>
    <source>
        <strain evidence="25">SS15</strain>
        <tissue evidence="25">Liver</tissue>
    </source>
</reference>
<feature type="domain" description="C-type lectin" evidence="23">
    <location>
        <begin position="519"/>
        <end position="631"/>
    </location>
</feature>
<dbReference type="SMART" id="SM00458">
    <property type="entry name" value="RICIN"/>
    <property type="match status" value="2"/>
</dbReference>
<feature type="domain" description="C-type lectin" evidence="23">
    <location>
        <begin position="3560"/>
        <end position="3663"/>
    </location>
</feature>
<dbReference type="OrthoDB" id="5858677at2759"/>
<feature type="compositionally biased region" description="Low complexity" evidence="20">
    <location>
        <begin position="2175"/>
        <end position="2186"/>
    </location>
</feature>
<dbReference type="PROSITE" id="PS50231">
    <property type="entry name" value="RICIN_B_LECTIN"/>
    <property type="match status" value="2"/>
</dbReference>
<feature type="domain" description="C-type lectin" evidence="23">
    <location>
        <begin position="1115"/>
        <end position="1219"/>
    </location>
</feature>
<keyword evidence="14" id="KW-0325">Glycoprotein</keyword>
<dbReference type="GO" id="GO:0030246">
    <property type="term" value="F:carbohydrate binding"/>
    <property type="evidence" value="ECO:0007669"/>
    <property type="project" value="UniProtKB-KW"/>
</dbReference>
<keyword evidence="11 21" id="KW-0472">Membrane</keyword>
<feature type="chain" id="PRO_5032682663" description="Secretory phospholipase A2 receptor" evidence="22">
    <location>
        <begin position="29"/>
        <end position="3899"/>
    </location>
</feature>
<dbReference type="GO" id="GO:0043274">
    <property type="term" value="F:phospholipase binding"/>
    <property type="evidence" value="ECO:0007669"/>
    <property type="project" value="UniProtKB-ARBA"/>
</dbReference>
<dbReference type="InterPro" id="IPR035992">
    <property type="entry name" value="Ricin_B-like_lectins"/>
</dbReference>
<dbReference type="SMART" id="SM00034">
    <property type="entry name" value="CLECT"/>
    <property type="match status" value="18"/>
</dbReference>
<name>A0A835U0A3_9PASS</name>
<dbReference type="Pfam" id="PF24562">
    <property type="entry name" value="CysR_MRC2_N"/>
    <property type="match status" value="2"/>
</dbReference>
<comment type="subunit">
    <text evidence="18">Interacts with sPLA2-IB/PLA2G1B; this interaction mediates intracellular signaling as well as clearance of extracellular sPLA2-IB/PLA2G1B via endocytotic pathway. Interacts with sPLA2-X/PLA2G10; this interaction mediates sPLA2-X/PLA2G10 clearance and inactivation.</text>
</comment>
<feature type="domain" description="C-type lectin" evidence="23">
    <location>
        <begin position="3270"/>
        <end position="3372"/>
    </location>
</feature>
<dbReference type="GO" id="GO:0031012">
    <property type="term" value="C:extracellular matrix"/>
    <property type="evidence" value="ECO:0007669"/>
    <property type="project" value="UniProtKB-ARBA"/>
</dbReference>
<gene>
    <name evidence="26" type="ORF">IHE44_0014480</name>
    <name evidence="25" type="ORF">IHE44_001630</name>
</gene>
<keyword evidence="5" id="KW-0254">Endocytosis</keyword>
<evidence type="ECO:0000256" key="13">
    <source>
        <dbReference type="ARBA" id="ARBA00023170"/>
    </source>
</evidence>
<evidence type="ECO:0000256" key="19">
    <source>
        <dbReference type="PROSITE-ProRule" id="PRU00479"/>
    </source>
</evidence>
<dbReference type="InterPro" id="IPR000772">
    <property type="entry name" value="Ricin_B_lectin"/>
</dbReference>
<evidence type="ECO:0000313" key="27">
    <source>
        <dbReference type="Proteomes" id="UP000618051"/>
    </source>
</evidence>
<dbReference type="FunFam" id="3.10.100.10:FF:000034">
    <property type="entry name" value="secretory phospholipase A2 receptor"/>
    <property type="match status" value="1"/>
</dbReference>
<evidence type="ECO:0000256" key="12">
    <source>
        <dbReference type="ARBA" id="ARBA00023157"/>
    </source>
</evidence>
<evidence type="ECO:0000256" key="3">
    <source>
        <dbReference type="ARBA" id="ARBA00022475"/>
    </source>
</evidence>
<dbReference type="SUPFAM" id="SSF56436">
    <property type="entry name" value="C-type lectin-like"/>
    <property type="match status" value="18"/>
</dbReference>
<evidence type="ECO:0000259" key="23">
    <source>
        <dbReference type="PROSITE" id="PS50041"/>
    </source>
</evidence>
<dbReference type="Gene3D" id="2.10.10.10">
    <property type="entry name" value="Fibronectin, type II, collagen-binding"/>
    <property type="match status" value="1"/>
</dbReference>
<dbReference type="InterPro" id="IPR000562">
    <property type="entry name" value="FN_type2_dom"/>
</dbReference>
<dbReference type="InterPro" id="IPR018378">
    <property type="entry name" value="C-type_lectin_CS"/>
</dbReference>
<dbReference type="FunFam" id="3.10.100.10:FF:000018">
    <property type="entry name" value="Mannose receptor, C type 2"/>
    <property type="match status" value="1"/>
</dbReference>
<dbReference type="FunFam" id="3.10.100.10:FF:000060">
    <property type="entry name" value="Lymphocyte antigen 75"/>
    <property type="match status" value="1"/>
</dbReference>
<feature type="domain" description="C-type lectin" evidence="23">
    <location>
        <begin position="239"/>
        <end position="351"/>
    </location>
</feature>
<feature type="domain" description="C-type lectin" evidence="23">
    <location>
        <begin position="1251"/>
        <end position="1372"/>
    </location>
</feature>
<dbReference type="Gene3D" id="3.10.100.10">
    <property type="entry name" value="Mannose-Binding Protein A, subunit A"/>
    <property type="match status" value="18"/>
</dbReference>
<dbReference type="PRINTS" id="PR00013">
    <property type="entry name" value="FNTYPEII"/>
</dbReference>
<dbReference type="InterPro" id="IPR016186">
    <property type="entry name" value="C-type_lectin-like/link_sf"/>
</dbReference>
<dbReference type="PROSITE" id="PS51092">
    <property type="entry name" value="FN2_2"/>
    <property type="match status" value="1"/>
</dbReference>
<accession>A0A835U0A3</accession>
<feature type="domain" description="C-type lectin" evidence="23">
    <location>
        <begin position="816"/>
        <end position="935"/>
    </location>
</feature>
<evidence type="ECO:0000256" key="2">
    <source>
        <dbReference type="ARBA" id="ARBA00004613"/>
    </source>
</evidence>
<evidence type="ECO:0000256" key="20">
    <source>
        <dbReference type="SAM" id="MobiDB-lite"/>
    </source>
</evidence>
<keyword evidence="4" id="KW-0964">Secreted</keyword>
<dbReference type="InterPro" id="IPR016187">
    <property type="entry name" value="CTDL_fold"/>
</dbReference>
<dbReference type="FunFam" id="3.10.100.10:FF:000043">
    <property type="entry name" value="lymphocyte antigen 75 precursor"/>
    <property type="match status" value="1"/>
</dbReference>
<dbReference type="InterPro" id="IPR013806">
    <property type="entry name" value="Kringle-like"/>
</dbReference>
<keyword evidence="8" id="KW-0430">Lectin</keyword>
<dbReference type="GO" id="GO:0005576">
    <property type="term" value="C:extracellular region"/>
    <property type="evidence" value="ECO:0007669"/>
    <property type="project" value="UniProtKB-SubCell"/>
</dbReference>
<evidence type="ECO:0000256" key="16">
    <source>
        <dbReference type="ARBA" id="ARBA00044268"/>
    </source>
</evidence>
<evidence type="ECO:0000256" key="22">
    <source>
        <dbReference type="SAM" id="SignalP"/>
    </source>
</evidence>
<dbReference type="GO" id="GO:0006898">
    <property type="term" value="P:receptor-mediated endocytosis"/>
    <property type="evidence" value="ECO:0007669"/>
    <property type="project" value="UniProtKB-ARBA"/>
</dbReference>
<evidence type="ECO:0000313" key="25">
    <source>
        <dbReference type="EMBL" id="KAG0128679.1"/>
    </source>
</evidence>
<keyword evidence="3" id="KW-1003">Cell membrane</keyword>
<dbReference type="FunFam" id="3.10.100.10:FF:000036">
    <property type="entry name" value="Lymphocyte antigen 75"/>
    <property type="match status" value="1"/>
</dbReference>
<evidence type="ECO:0000256" key="9">
    <source>
        <dbReference type="ARBA" id="ARBA00022737"/>
    </source>
</evidence>
<dbReference type="InterPro" id="IPR050111">
    <property type="entry name" value="C-type_lectin/snaclec_domain"/>
</dbReference>
<evidence type="ECO:0000256" key="4">
    <source>
        <dbReference type="ARBA" id="ARBA00022525"/>
    </source>
</evidence>
<evidence type="ECO:0000256" key="15">
    <source>
        <dbReference type="ARBA" id="ARBA00044135"/>
    </source>
</evidence>
<dbReference type="GO" id="GO:0005886">
    <property type="term" value="C:plasma membrane"/>
    <property type="evidence" value="ECO:0007669"/>
    <property type="project" value="UniProtKB-SubCell"/>
</dbReference>
<dbReference type="FunFam" id="3.10.100.10:FF:000032">
    <property type="entry name" value="Secretory phospholipase A2 receptor"/>
    <property type="match status" value="1"/>
</dbReference>
<reference evidence="26" key="3">
    <citation type="submission" date="2022-01" db="EMBL/GenBank/DDBJ databases">
        <authorList>
            <person name="Rubenstein D.R."/>
        </authorList>
    </citation>
    <scope>NUCLEOTIDE SEQUENCE</scope>
    <source>
        <strain evidence="26">SS15</strain>
        <tissue evidence="26">Liver</tissue>
    </source>
</reference>
<dbReference type="FunFam" id="3.10.100.10:FF:000066">
    <property type="entry name" value="Lymphocyte antigen 75"/>
    <property type="match status" value="1"/>
</dbReference>
<dbReference type="FunFam" id="3.10.100.10:FF:000052">
    <property type="entry name" value="Lymphocyte antigen 75"/>
    <property type="match status" value="1"/>
</dbReference>
<protein>
    <recommendedName>
        <fullName evidence="15">Secretory phospholipase A2 receptor</fullName>
    </recommendedName>
    <alternativeName>
        <fullName evidence="17">180 kDa secretory phospholipase A2 receptor</fullName>
    </alternativeName>
    <alternativeName>
        <fullName evidence="16">M-type receptor</fullName>
    </alternativeName>
</protein>
<feature type="transmembrane region" description="Helical" evidence="21">
    <location>
        <begin position="1789"/>
        <end position="1807"/>
    </location>
</feature>
<evidence type="ECO:0000256" key="11">
    <source>
        <dbReference type="ARBA" id="ARBA00023136"/>
    </source>
</evidence>
<keyword evidence="27" id="KW-1185">Reference proteome</keyword>
<feature type="domain" description="C-type lectin" evidence="23">
    <location>
        <begin position="674"/>
        <end position="794"/>
    </location>
</feature>
<evidence type="ECO:0000256" key="18">
    <source>
        <dbReference type="ARBA" id="ARBA00046689"/>
    </source>
</evidence>
<keyword evidence="10 21" id="KW-1133">Transmembrane helix</keyword>
<feature type="domain" description="C-type lectin" evidence="23">
    <location>
        <begin position="2505"/>
        <end position="2622"/>
    </location>
</feature>
<keyword evidence="7 22" id="KW-0732">Signal</keyword>
<dbReference type="InterPro" id="IPR001304">
    <property type="entry name" value="C-type_lectin-like"/>
</dbReference>
<feature type="domain" description="C-type lectin" evidence="23">
    <location>
        <begin position="3704"/>
        <end position="3826"/>
    </location>
</feature>
<evidence type="ECO:0000313" key="26">
    <source>
        <dbReference type="EMBL" id="KAI1237222.1"/>
    </source>
</evidence>
<keyword evidence="6 21" id="KW-0812">Transmembrane</keyword>
<keyword evidence="13" id="KW-0675">Receptor</keyword>
<evidence type="ECO:0000256" key="1">
    <source>
        <dbReference type="ARBA" id="ARBA00004251"/>
    </source>
</evidence>
<evidence type="ECO:0000256" key="6">
    <source>
        <dbReference type="ARBA" id="ARBA00022692"/>
    </source>
</evidence>
<dbReference type="FunFam" id="3.10.100.10:FF:000051">
    <property type="entry name" value="Lymphocyte antigen 75 variant"/>
    <property type="match status" value="1"/>
</dbReference>
<feature type="domain" description="C-type lectin" evidence="23">
    <location>
        <begin position="2362"/>
        <end position="2478"/>
    </location>
</feature>
<dbReference type="SUPFAM" id="SSF50370">
    <property type="entry name" value="Ricin B-like lectins"/>
    <property type="match status" value="2"/>
</dbReference>
<dbReference type="CDD" id="cd00037">
    <property type="entry name" value="CLECT"/>
    <property type="match status" value="17"/>
</dbReference>
<dbReference type="FunFam" id="2.80.10.50:FF:000039">
    <property type="entry name" value="Secretory phospholipase A2 receptor"/>
    <property type="match status" value="1"/>
</dbReference>
<dbReference type="PROSITE" id="PS00615">
    <property type="entry name" value="C_TYPE_LECTIN_1"/>
    <property type="match status" value="2"/>
</dbReference>
<reference evidence="26 27" key="2">
    <citation type="journal article" date="2021" name="J. Hered.">
        <title>Feather Gene Expression Elucidates the Developmental Basis of Plumage Iridescence in African Starlings.</title>
        <authorList>
            <person name="Rubenstein D.R."/>
            <person name="Corvelo A."/>
            <person name="MacManes M.D."/>
            <person name="Maia R."/>
            <person name="Narzisi G."/>
            <person name="Rousaki A."/>
            <person name="Vandenabeele P."/>
            <person name="Shawkey M.D."/>
            <person name="Solomon J."/>
        </authorList>
    </citation>
    <scope>NUCLEOTIDE SEQUENCE [LARGE SCALE GENOMIC DNA]</scope>
    <source>
        <strain evidence="26">SS15</strain>
    </source>
</reference>
<comment type="caution">
    <text evidence="25">The sequence shown here is derived from an EMBL/GenBank/DDBJ whole genome shotgun (WGS) entry which is preliminary data.</text>
</comment>
<dbReference type="FunFam" id="3.10.100.10:FF:000047">
    <property type="entry name" value="lymphocyte antigen 75"/>
    <property type="match status" value="1"/>
</dbReference>
<dbReference type="FunFam" id="3.10.100.10:FF:000168">
    <property type="entry name" value="Phospholipase A2 receptor 1"/>
    <property type="match status" value="1"/>
</dbReference>
<dbReference type="SMART" id="SM00059">
    <property type="entry name" value="FN2"/>
    <property type="match status" value="1"/>
</dbReference>